<organism evidence="2 3">
    <name type="scientific">Cryobacterium algoritolerans</name>
    <dbReference type="NCBI Taxonomy" id="1259184"/>
    <lineage>
        <taxon>Bacteria</taxon>
        <taxon>Bacillati</taxon>
        <taxon>Actinomycetota</taxon>
        <taxon>Actinomycetes</taxon>
        <taxon>Micrococcales</taxon>
        <taxon>Microbacteriaceae</taxon>
        <taxon>Cryobacterium</taxon>
    </lineage>
</organism>
<keyword evidence="1" id="KW-0732">Signal</keyword>
<gene>
    <name evidence="2" type="ORF">E3O19_01445</name>
</gene>
<evidence type="ECO:0000313" key="2">
    <source>
        <dbReference type="EMBL" id="TFC20063.1"/>
    </source>
</evidence>
<sequence>MPVPSLARPPVIILAGLIALAFTGCTSTPSAPAAATATPTPYSTEASVSQWDSVVAGQKDTLDRWQTKWDKDQCSGSDGSTSPCRGELLEGSMIASTISMTLGTGAGKDTPPAEISGLYASTAGLAHDAAAAGQAWQDSCNATAAPECAGLSGSMEISMRVLSMTFAKWAPYL</sequence>
<dbReference type="EMBL" id="SOFP01000009">
    <property type="protein sequence ID" value="TFC20063.1"/>
    <property type="molecule type" value="Genomic_DNA"/>
</dbReference>
<evidence type="ECO:0000313" key="3">
    <source>
        <dbReference type="Proteomes" id="UP000298412"/>
    </source>
</evidence>
<dbReference type="RefSeq" id="WP_134564845.1">
    <property type="nucleotide sequence ID" value="NZ_SOFP01000009.1"/>
</dbReference>
<accession>A0A4R8WY38</accession>
<comment type="caution">
    <text evidence="2">The sequence shown here is derived from an EMBL/GenBank/DDBJ whole genome shotgun (WGS) entry which is preliminary data.</text>
</comment>
<feature type="chain" id="PRO_5039102741" evidence="1">
    <location>
        <begin position="22"/>
        <end position="173"/>
    </location>
</feature>
<dbReference type="Proteomes" id="UP000298412">
    <property type="component" value="Unassembled WGS sequence"/>
</dbReference>
<name>A0A4R8WY38_9MICO</name>
<evidence type="ECO:0000256" key="1">
    <source>
        <dbReference type="SAM" id="SignalP"/>
    </source>
</evidence>
<proteinExistence type="predicted"/>
<feature type="signal peptide" evidence="1">
    <location>
        <begin position="1"/>
        <end position="21"/>
    </location>
</feature>
<reference evidence="2 3" key="1">
    <citation type="submission" date="2019-03" db="EMBL/GenBank/DDBJ databases">
        <title>Genomics of glacier-inhabiting Cryobacterium strains.</title>
        <authorList>
            <person name="Liu Q."/>
            <person name="Xin Y.-H."/>
        </authorList>
    </citation>
    <scope>NUCLEOTIDE SEQUENCE [LARGE SCALE GENOMIC DNA]</scope>
    <source>
        <strain evidence="2 3">MDT1-3</strain>
    </source>
</reference>
<protein>
    <submittedName>
        <fullName evidence="2">Uncharacterized protein</fullName>
    </submittedName>
</protein>
<dbReference type="AlphaFoldDB" id="A0A4R8WY38"/>
<keyword evidence="3" id="KW-1185">Reference proteome</keyword>